<dbReference type="Pfam" id="PF06663">
    <property type="entry name" value="CNK2_3_dom"/>
    <property type="match status" value="1"/>
</dbReference>
<evidence type="ECO:0000256" key="11">
    <source>
        <dbReference type="ARBA" id="ARBA00023157"/>
    </source>
</evidence>
<keyword evidence="19" id="KW-0418">Kinase</keyword>
<dbReference type="InterPro" id="IPR049628">
    <property type="entry name" value="CNK1-3_SAM"/>
</dbReference>
<name>A0A498N6E4_LABRO</name>
<evidence type="ECO:0000259" key="17">
    <source>
        <dbReference type="PROSITE" id="PS50105"/>
    </source>
</evidence>
<dbReference type="SMART" id="SM00454">
    <property type="entry name" value="SAM"/>
    <property type="match status" value="1"/>
</dbReference>
<evidence type="ECO:0000256" key="7">
    <source>
        <dbReference type="ARBA" id="ARBA00022553"/>
    </source>
</evidence>
<evidence type="ECO:0000256" key="9">
    <source>
        <dbReference type="ARBA" id="ARBA00022723"/>
    </source>
</evidence>
<proteinExistence type="inferred from homology"/>
<dbReference type="PROSITE" id="PS51290">
    <property type="entry name" value="CRIC"/>
    <property type="match status" value="1"/>
</dbReference>
<keyword evidence="8" id="KW-0808">Transferase</keyword>
<dbReference type="InterPro" id="IPR007484">
    <property type="entry name" value="Peptidase_M28"/>
</dbReference>
<dbReference type="InterPro" id="IPR011993">
    <property type="entry name" value="PH-like_dom_sf"/>
</dbReference>
<dbReference type="Gene3D" id="1.10.150.50">
    <property type="entry name" value="Transcription Factor, Ets-1"/>
    <property type="match status" value="1"/>
</dbReference>
<reference evidence="19 20" key="1">
    <citation type="submission" date="2018-03" db="EMBL/GenBank/DDBJ databases">
        <title>Draft genome sequence of Rohu Carp (Labeo rohita).</title>
        <authorList>
            <person name="Das P."/>
            <person name="Kushwaha B."/>
            <person name="Joshi C.G."/>
            <person name="Kumar D."/>
            <person name="Nagpure N.S."/>
            <person name="Sahoo L."/>
            <person name="Das S.P."/>
            <person name="Bit A."/>
            <person name="Patnaik S."/>
            <person name="Meher P.K."/>
            <person name="Jayasankar P."/>
            <person name="Koringa P.G."/>
            <person name="Patel N.V."/>
            <person name="Hinsu A.T."/>
            <person name="Kumar R."/>
            <person name="Pandey M."/>
            <person name="Agarwal S."/>
            <person name="Srivastava S."/>
            <person name="Singh M."/>
            <person name="Iquebal M.A."/>
            <person name="Jaiswal S."/>
            <person name="Angadi U.B."/>
            <person name="Kumar N."/>
            <person name="Raza M."/>
            <person name="Shah T.M."/>
            <person name="Rai A."/>
            <person name="Jena J.K."/>
        </authorList>
    </citation>
    <scope>NUCLEOTIDE SEQUENCE [LARGE SCALE GENOMIC DNA]</scope>
    <source>
        <strain evidence="19">DASCIFA01</strain>
        <tissue evidence="19">Testis</tissue>
    </source>
</reference>
<dbReference type="EMBL" id="QBIY01012243">
    <property type="protein sequence ID" value="RXN26146.1"/>
    <property type="molecule type" value="Genomic_DNA"/>
</dbReference>
<dbReference type="Pfam" id="PF00536">
    <property type="entry name" value="SAM_1"/>
    <property type="match status" value="1"/>
</dbReference>
<comment type="catalytic activity">
    <reaction evidence="1">
        <text>N-terminal L-glutaminyl-[peptide] = N-terminal 5-oxo-L-prolyl-[peptide] + NH4(+)</text>
        <dbReference type="Rhea" id="RHEA:23652"/>
        <dbReference type="Rhea" id="RHEA-COMP:11736"/>
        <dbReference type="Rhea" id="RHEA-COMP:11846"/>
        <dbReference type="ChEBI" id="CHEBI:28938"/>
        <dbReference type="ChEBI" id="CHEBI:64722"/>
        <dbReference type="ChEBI" id="CHEBI:87215"/>
        <dbReference type="EC" id="2.3.2.5"/>
    </reaction>
</comment>
<evidence type="ECO:0000256" key="10">
    <source>
        <dbReference type="ARBA" id="ARBA00022833"/>
    </source>
</evidence>
<dbReference type="InterPro" id="IPR037457">
    <property type="entry name" value="M28_QC"/>
</dbReference>
<keyword evidence="6" id="KW-0964">Secreted</keyword>
<evidence type="ECO:0000313" key="20">
    <source>
        <dbReference type="Proteomes" id="UP000290572"/>
    </source>
</evidence>
<dbReference type="Pfam" id="PF00169">
    <property type="entry name" value="PH"/>
    <property type="match status" value="1"/>
</dbReference>
<dbReference type="Pfam" id="PF10534">
    <property type="entry name" value="CRIC_ras_sig"/>
    <property type="match status" value="1"/>
</dbReference>
<feature type="domain" description="PH" evidence="16">
    <location>
        <begin position="906"/>
        <end position="1005"/>
    </location>
</feature>
<evidence type="ECO:0000256" key="6">
    <source>
        <dbReference type="ARBA" id="ARBA00022525"/>
    </source>
</evidence>
<dbReference type="SUPFAM" id="SSF47769">
    <property type="entry name" value="SAM/Pointed domain"/>
    <property type="match status" value="1"/>
</dbReference>
<dbReference type="Gene3D" id="3.40.630.10">
    <property type="entry name" value="Zn peptidases"/>
    <property type="match status" value="1"/>
</dbReference>
<dbReference type="EC" id="2.3.2.5" evidence="4"/>
<dbReference type="GO" id="GO:0016603">
    <property type="term" value="F:glutaminyl-peptide cyclotransferase activity"/>
    <property type="evidence" value="ECO:0007669"/>
    <property type="project" value="UniProtKB-EC"/>
</dbReference>
<dbReference type="PROSITE" id="PS50003">
    <property type="entry name" value="PH_DOMAIN"/>
    <property type="match status" value="1"/>
</dbReference>
<dbReference type="GO" id="GO:0016020">
    <property type="term" value="C:membrane"/>
    <property type="evidence" value="ECO:0007669"/>
    <property type="project" value="InterPro"/>
</dbReference>
<feature type="region of interest" description="Disordered" evidence="15">
    <location>
        <begin position="627"/>
        <end position="670"/>
    </location>
</feature>
<keyword evidence="10" id="KW-0862">Zinc</keyword>
<dbReference type="Pfam" id="PF04389">
    <property type="entry name" value="Peptidase_M28"/>
    <property type="match status" value="1"/>
</dbReference>
<dbReference type="InterPro" id="IPR013761">
    <property type="entry name" value="SAM/pointed_sf"/>
</dbReference>
<feature type="region of interest" description="Disordered" evidence="15">
    <location>
        <begin position="1016"/>
        <end position="1042"/>
    </location>
</feature>
<accession>A0A498N6E4</accession>
<comment type="subcellular location">
    <subcellularLocation>
        <location evidence="2">Secreted</location>
    </subcellularLocation>
</comment>
<evidence type="ECO:0000256" key="3">
    <source>
        <dbReference type="ARBA" id="ARBA00006014"/>
    </source>
</evidence>
<keyword evidence="11" id="KW-1015">Disulfide bond</keyword>
<dbReference type="CDD" id="cd03880">
    <property type="entry name" value="M28_QC_like"/>
    <property type="match status" value="1"/>
</dbReference>
<dbReference type="InterPro" id="IPR017874">
    <property type="entry name" value="CRIC_domain"/>
</dbReference>
<dbReference type="Gene3D" id="2.30.29.30">
    <property type="entry name" value="Pleckstrin-homology domain (PH domain)/Phosphotyrosine-binding domain (PTB)"/>
    <property type="match status" value="1"/>
</dbReference>
<gene>
    <name evidence="19" type="ORF">ROHU_021080</name>
</gene>
<evidence type="ECO:0000256" key="8">
    <source>
        <dbReference type="ARBA" id="ARBA00022679"/>
    </source>
</evidence>
<feature type="domain" description="SAM" evidence="17">
    <location>
        <begin position="363"/>
        <end position="425"/>
    </location>
</feature>
<keyword evidence="12" id="KW-0012">Acyltransferase</keyword>
<protein>
    <recommendedName>
        <fullName evidence="5">Glutaminyl-peptide cyclotransferase</fullName>
        <ecNumber evidence="4">2.3.2.5</ecNumber>
    </recommendedName>
    <alternativeName>
        <fullName evidence="13">Glutaminyl cyclase</fullName>
    </alternativeName>
    <alternativeName>
        <fullName evidence="14">Glutaminyl-tRNA cyclotransferase</fullName>
    </alternativeName>
</protein>
<feature type="region of interest" description="Disordered" evidence="15">
    <location>
        <begin position="876"/>
        <end position="897"/>
    </location>
</feature>
<evidence type="ECO:0000256" key="5">
    <source>
        <dbReference type="ARBA" id="ARBA00016861"/>
    </source>
</evidence>
<dbReference type="GO" id="GO:0005576">
    <property type="term" value="C:extracellular region"/>
    <property type="evidence" value="ECO:0007669"/>
    <property type="project" value="UniProtKB-SubCell"/>
</dbReference>
<dbReference type="PANTHER" id="PTHR12844">
    <property type="entry name" value="CONNECTOR ENCHANCER OF KINASE SUPPRESSOR OF RAS"/>
    <property type="match status" value="1"/>
</dbReference>
<keyword evidence="9" id="KW-0479">Metal-binding</keyword>
<dbReference type="SUPFAM" id="SSF53187">
    <property type="entry name" value="Zn-dependent exopeptidases"/>
    <property type="match status" value="1"/>
</dbReference>
<dbReference type="InterPro" id="IPR010599">
    <property type="entry name" value="CNK2/3_dom"/>
</dbReference>
<evidence type="ECO:0000256" key="14">
    <source>
        <dbReference type="ARBA" id="ARBA00042699"/>
    </source>
</evidence>
<dbReference type="GO" id="GO:0016301">
    <property type="term" value="F:kinase activity"/>
    <property type="evidence" value="ECO:0007669"/>
    <property type="project" value="UniProtKB-KW"/>
</dbReference>
<dbReference type="FunFam" id="3.40.630.10:FF:000029">
    <property type="entry name" value="Glutaminyl-peptide cyclotransferase"/>
    <property type="match status" value="1"/>
</dbReference>
<dbReference type="GO" id="GO:0009966">
    <property type="term" value="P:regulation of signal transduction"/>
    <property type="evidence" value="ECO:0007669"/>
    <property type="project" value="InterPro"/>
</dbReference>
<dbReference type="GO" id="GO:0046872">
    <property type="term" value="F:metal ion binding"/>
    <property type="evidence" value="ECO:0007669"/>
    <property type="project" value="UniProtKB-KW"/>
</dbReference>
<dbReference type="PROSITE" id="PS50105">
    <property type="entry name" value="SAM_DOMAIN"/>
    <property type="match status" value="1"/>
</dbReference>
<comment type="similarity">
    <text evidence="3">Belongs to the glutaminyl-peptide cyclotransferase family.</text>
</comment>
<feature type="domain" description="CRIC" evidence="18">
    <location>
        <begin position="433"/>
        <end position="527"/>
    </location>
</feature>
<sequence length="1139" mass="128179">MIRVGRSLGDRRADRTEEMAERRWTTSLLALIGILATLTSCDTVPWQEEKLKHEATTLSSSELSSVVSRTDLDRMWQKDLKPMLVVRYPGSTGSQNVQQHIKSTLGLMTAGWEVTEDAFYAHTPYGQLPFTNIIATLNPAAKRQLVLGCHFDSKYYPPQWDGREFLGATDSAVPCSMILELARAQDDELKTLKDSGSDLSLQLFFFDGEEALYQWTSEDSLYGSRHLAHKMATTAHPPEATNTSQLDGIDLFVLLDLIGGPNPRFGNQFSSTTRWLSRLQNIERRLHALGHLENHPNEVQYFWPGLHVGLILDDHIPFLNRGVRILHLISTPFPAVWHTFDDNEENLDRTSISNINKILQVFVLEYLNKKSLDDSLQQYVHNFEREKINGEQLLKISHQDLEELGIARIGHQELVLEAVDLLCALNYGVETDNLKNLVLKMRAVTNSLHTATSERRKSPTYETNASSKLPNEFLSFVVELIGAAKSLLAWLDRTPLTGISDFTTTKNKIIQLCLELTTTVQQDCTVYDMEEKILDVSKVLNSICDQTVRTTSDPLMSQSACLEEVQLTNIKPGEGLGMYIKSTYDGLHVITGTTEHVGWQLKNLVAKLREDPKSVVLLLKKRPTGTSGFTPAPLKNMRWKPPVPQSATSPSKSQSDNSANLSSRKDKPAILDLYIPPPPAVPYTPREVRNSSYTNLNARSKGSESPNSFLDLESHRRYTIGDYDKLSAQPLEVNVQMRPRGRSSSQGEDLLYRYLSNERIPTIAEEAPGPGSSYKFTAERPAYRIDYSRNSRFLVSADLHNSATIPYQEDLVKKTPMTSTPKRPPAESSLLDPDWTSNNAFINRYSNTAMRSWSFSQAASFPISLAPRMASDEYNPVSLRPKSKKKNCGGSPRMSRRRVSVKDLDPVDHQGWLYRKKDGKGFLSIKWKKYWFVLKKTSLYWYSNQGAEKAEGFINLTDFVIDRAMECKKKYAIKACHPKVMMFYFAADSNEDMKLWLNKLGLASIQYEHTEGHTAECYSEASDHEESTDTPPPPYSEDHTQTVASVNGPSLTVHQASSHMHSIWGLAHMSKASPYIICEPQAKEADLLTLEQVLADSALTASKFREWKETHSVLLQEIALSSPIQTEPLNAPSAVHPST</sequence>
<evidence type="ECO:0000256" key="12">
    <source>
        <dbReference type="ARBA" id="ARBA00023315"/>
    </source>
</evidence>
<dbReference type="STRING" id="84645.A0A498N6E4"/>
<feature type="compositionally biased region" description="Polar residues" evidence="15">
    <location>
        <begin position="645"/>
        <end position="662"/>
    </location>
</feature>
<evidence type="ECO:0000256" key="1">
    <source>
        <dbReference type="ARBA" id="ARBA00000001"/>
    </source>
</evidence>
<dbReference type="CDD" id="cd09511">
    <property type="entry name" value="SAM_CNK1_2_3-suppressor"/>
    <property type="match status" value="1"/>
</dbReference>
<dbReference type="Proteomes" id="UP000290572">
    <property type="component" value="Unassembled WGS sequence"/>
</dbReference>
<comment type="caution">
    <text evidence="19">The sequence shown here is derived from an EMBL/GenBank/DDBJ whole genome shotgun (WGS) entry which is preliminary data.</text>
</comment>
<dbReference type="AlphaFoldDB" id="A0A498N6E4"/>
<evidence type="ECO:0000256" key="4">
    <source>
        <dbReference type="ARBA" id="ARBA00012012"/>
    </source>
</evidence>
<dbReference type="GO" id="GO:0005737">
    <property type="term" value="C:cytoplasm"/>
    <property type="evidence" value="ECO:0007669"/>
    <property type="project" value="InterPro"/>
</dbReference>
<evidence type="ECO:0000259" key="16">
    <source>
        <dbReference type="PROSITE" id="PS50003"/>
    </source>
</evidence>
<dbReference type="InterPro" id="IPR001660">
    <property type="entry name" value="SAM"/>
</dbReference>
<organism evidence="19 20">
    <name type="scientific">Labeo rohita</name>
    <name type="common">Indian major carp</name>
    <name type="synonym">Cyprinus rohita</name>
    <dbReference type="NCBI Taxonomy" id="84645"/>
    <lineage>
        <taxon>Eukaryota</taxon>
        <taxon>Metazoa</taxon>
        <taxon>Chordata</taxon>
        <taxon>Craniata</taxon>
        <taxon>Vertebrata</taxon>
        <taxon>Euteleostomi</taxon>
        <taxon>Actinopterygii</taxon>
        <taxon>Neopterygii</taxon>
        <taxon>Teleostei</taxon>
        <taxon>Ostariophysi</taxon>
        <taxon>Cypriniformes</taxon>
        <taxon>Cyprinidae</taxon>
        <taxon>Labeoninae</taxon>
        <taxon>Labeonini</taxon>
        <taxon>Labeo</taxon>
    </lineage>
</organism>
<evidence type="ECO:0000313" key="19">
    <source>
        <dbReference type="EMBL" id="RXN26146.1"/>
    </source>
</evidence>
<dbReference type="InterPro" id="IPR051566">
    <property type="entry name" value="CNKSR"/>
</dbReference>
<dbReference type="SUPFAM" id="SSF50729">
    <property type="entry name" value="PH domain-like"/>
    <property type="match status" value="1"/>
</dbReference>
<keyword evidence="20" id="KW-1185">Reference proteome</keyword>
<evidence type="ECO:0000259" key="18">
    <source>
        <dbReference type="PROSITE" id="PS51290"/>
    </source>
</evidence>
<keyword evidence="7" id="KW-0597">Phosphoprotein</keyword>
<dbReference type="SMART" id="SM00233">
    <property type="entry name" value="PH"/>
    <property type="match status" value="1"/>
</dbReference>
<evidence type="ECO:0000256" key="13">
    <source>
        <dbReference type="ARBA" id="ARBA00033159"/>
    </source>
</evidence>
<evidence type="ECO:0000256" key="15">
    <source>
        <dbReference type="SAM" id="MobiDB-lite"/>
    </source>
</evidence>
<dbReference type="PANTHER" id="PTHR12844:SF17">
    <property type="entry name" value="CONNECTOR ENHANCER OF KINASE SUPPRESSOR OF RAS 3"/>
    <property type="match status" value="1"/>
</dbReference>
<evidence type="ECO:0000256" key="2">
    <source>
        <dbReference type="ARBA" id="ARBA00004613"/>
    </source>
</evidence>
<dbReference type="InterPro" id="IPR001849">
    <property type="entry name" value="PH_domain"/>
</dbReference>